<comment type="caution">
    <text evidence="1">The sequence shown here is derived from an EMBL/GenBank/DDBJ whole genome shotgun (WGS) entry which is preliminary data.</text>
</comment>
<accession>A0ACC2EQD0</accession>
<dbReference type="EMBL" id="CM055092">
    <property type="protein sequence ID" value="KAJ7568613.1"/>
    <property type="molecule type" value="Genomic_DNA"/>
</dbReference>
<evidence type="ECO:0000313" key="2">
    <source>
        <dbReference type="Proteomes" id="UP001162992"/>
    </source>
</evidence>
<keyword evidence="2" id="KW-1185">Reference proteome</keyword>
<organism evidence="1 2">
    <name type="scientific">Diphasiastrum complanatum</name>
    <name type="common">Issler's clubmoss</name>
    <name type="synonym">Lycopodium complanatum</name>
    <dbReference type="NCBI Taxonomy" id="34168"/>
    <lineage>
        <taxon>Eukaryota</taxon>
        <taxon>Viridiplantae</taxon>
        <taxon>Streptophyta</taxon>
        <taxon>Embryophyta</taxon>
        <taxon>Tracheophyta</taxon>
        <taxon>Lycopodiopsida</taxon>
        <taxon>Lycopodiales</taxon>
        <taxon>Lycopodiaceae</taxon>
        <taxon>Lycopodioideae</taxon>
        <taxon>Diphasiastrum</taxon>
    </lineage>
</organism>
<evidence type="ECO:0000313" key="1">
    <source>
        <dbReference type="EMBL" id="KAJ7568613.1"/>
    </source>
</evidence>
<gene>
    <name evidence="1" type="ORF">O6H91_01G040300</name>
</gene>
<proteinExistence type="predicted"/>
<protein>
    <submittedName>
        <fullName evidence="1">Uncharacterized protein</fullName>
    </submittedName>
</protein>
<dbReference type="Proteomes" id="UP001162992">
    <property type="component" value="Chromosome 1"/>
</dbReference>
<reference evidence="2" key="1">
    <citation type="journal article" date="2024" name="Proc. Natl. Acad. Sci. U.S.A.">
        <title>Extraordinary preservation of gene collinearity over three hundred million years revealed in homosporous lycophytes.</title>
        <authorList>
            <person name="Li C."/>
            <person name="Wickell D."/>
            <person name="Kuo L.Y."/>
            <person name="Chen X."/>
            <person name="Nie B."/>
            <person name="Liao X."/>
            <person name="Peng D."/>
            <person name="Ji J."/>
            <person name="Jenkins J."/>
            <person name="Williams M."/>
            <person name="Shu S."/>
            <person name="Plott C."/>
            <person name="Barry K."/>
            <person name="Rajasekar S."/>
            <person name="Grimwood J."/>
            <person name="Han X."/>
            <person name="Sun S."/>
            <person name="Hou Z."/>
            <person name="He W."/>
            <person name="Dai G."/>
            <person name="Sun C."/>
            <person name="Schmutz J."/>
            <person name="Leebens-Mack J.H."/>
            <person name="Li F.W."/>
            <person name="Wang L."/>
        </authorList>
    </citation>
    <scope>NUCLEOTIDE SEQUENCE [LARGE SCALE GENOMIC DNA]</scope>
    <source>
        <strain evidence="2">cv. PW_Plant_1</strain>
    </source>
</reference>
<name>A0ACC2EQD0_DIPCM</name>
<sequence>MSLRCQQKVHRMCTRPLHELEARLATWLSLKRKYWLLRMSPWNQFSNTGMLIRLTIWASHRDYTRNRGLQLRHGRESEWIAKTVVLLGIEKTQNQRYSKKSGTIRTTPAFYCPGHHSFV</sequence>